<evidence type="ECO:0000313" key="2">
    <source>
        <dbReference type="Proteomes" id="UP000434580"/>
    </source>
</evidence>
<sequence>MKMLQFPKEVLLKKRKRALSEFASEAEWKDTLLTNLTKLLERNPKMYRSYGPYWWGIKRLLCEGGYAGFENVIDPNQDYMIVYSTPADMITAAVVYSEVRGGSLGATTMHDWYARDGNALAAFTYLLRDYELEALIYKDA</sequence>
<proteinExistence type="predicted"/>
<dbReference type="Proteomes" id="UP000434580">
    <property type="component" value="Unassembled WGS sequence"/>
</dbReference>
<reference evidence="1 2" key="1">
    <citation type="submission" date="2019-11" db="EMBL/GenBank/DDBJ databases">
        <authorList>
            <person name="Holert J."/>
        </authorList>
    </citation>
    <scope>NUCLEOTIDE SEQUENCE [LARGE SCALE GENOMIC DNA]</scope>
    <source>
        <strain evidence="1">BC5_2</strain>
    </source>
</reference>
<organism evidence="1 2">
    <name type="scientific">BD1-7 clade bacterium</name>
    <dbReference type="NCBI Taxonomy" id="2029982"/>
    <lineage>
        <taxon>Bacteria</taxon>
        <taxon>Pseudomonadati</taxon>
        <taxon>Pseudomonadota</taxon>
        <taxon>Gammaproteobacteria</taxon>
        <taxon>Cellvibrionales</taxon>
        <taxon>Spongiibacteraceae</taxon>
        <taxon>BD1-7 clade</taxon>
    </lineage>
</organism>
<dbReference type="EMBL" id="CACSII010000009">
    <property type="protein sequence ID" value="CAA0101447.1"/>
    <property type="molecule type" value="Genomic_DNA"/>
</dbReference>
<protein>
    <submittedName>
        <fullName evidence="1">Uncharacterized protein</fullName>
    </submittedName>
</protein>
<name>A0A5S9PCK2_9GAMM</name>
<gene>
    <name evidence="1" type="ORF">DPBNPPHM_03908</name>
</gene>
<accession>A0A5S9PCK2</accession>
<dbReference type="AlphaFoldDB" id="A0A5S9PCK2"/>
<dbReference type="OrthoDB" id="6631328at2"/>
<evidence type="ECO:0000313" key="1">
    <source>
        <dbReference type="EMBL" id="CAA0101447.1"/>
    </source>
</evidence>